<name>A0A6L2JN50_TANCI</name>
<proteinExistence type="predicted"/>
<evidence type="ECO:0000313" key="3">
    <source>
        <dbReference type="EMBL" id="GEU38491.1"/>
    </source>
</evidence>
<feature type="region of interest" description="Disordered" evidence="2">
    <location>
        <begin position="44"/>
        <end position="66"/>
    </location>
</feature>
<organism evidence="3">
    <name type="scientific">Tanacetum cinerariifolium</name>
    <name type="common">Dalmatian daisy</name>
    <name type="synonym">Chrysanthemum cinerariifolium</name>
    <dbReference type="NCBI Taxonomy" id="118510"/>
    <lineage>
        <taxon>Eukaryota</taxon>
        <taxon>Viridiplantae</taxon>
        <taxon>Streptophyta</taxon>
        <taxon>Embryophyta</taxon>
        <taxon>Tracheophyta</taxon>
        <taxon>Spermatophyta</taxon>
        <taxon>Magnoliopsida</taxon>
        <taxon>eudicotyledons</taxon>
        <taxon>Gunneridae</taxon>
        <taxon>Pentapetalae</taxon>
        <taxon>asterids</taxon>
        <taxon>campanulids</taxon>
        <taxon>Asterales</taxon>
        <taxon>Asteraceae</taxon>
        <taxon>Asteroideae</taxon>
        <taxon>Anthemideae</taxon>
        <taxon>Anthemidinae</taxon>
        <taxon>Tanacetum</taxon>
    </lineage>
</organism>
<dbReference type="EMBL" id="BKCJ010001057">
    <property type="protein sequence ID" value="GEU38491.1"/>
    <property type="molecule type" value="Genomic_DNA"/>
</dbReference>
<reference evidence="3" key="1">
    <citation type="journal article" date="2019" name="Sci. Rep.">
        <title>Draft genome of Tanacetum cinerariifolium, the natural source of mosquito coil.</title>
        <authorList>
            <person name="Yamashiro T."/>
            <person name="Shiraishi A."/>
            <person name="Satake H."/>
            <person name="Nakayama K."/>
        </authorList>
    </citation>
    <scope>NUCLEOTIDE SEQUENCE</scope>
</reference>
<evidence type="ECO:0008006" key="4">
    <source>
        <dbReference type="Google" id="ProtNLM"/>
    </source>
</evidence>
<sequence length="347" mass="38655">MDLFSFIHPADPTKVRIRERDVREGEVSLLELTRGHVVSCVGVNEQGNHNDDDEGAGNQNDDVGNNMEEEGAVDGHEVPVDAGIIRIEDEVPVTIAEKVKVSQKKRKAEIFERSTLNVEVGVTAAATLPFVTSSVSITLEREKGGRTDSANGPYLRTQYLAERFVFLSKSPCHFCSNVVDAETCLGAEVRMRLEHTLRKKKRLEAEAIRLRDQIATVKAVEAAWVGELDGLKEWNVSCDEFSIKAASVESEKDKLIGQVSTLEGTCSGLRDEVSGYKLFKEQIEVVQDEQVKMLSDKVAIIDAGLMGMALQLDEEFYPYFLTTIAGRRWILSRGLRLVVMKIFYNNT</sequence>
<protein>
    <recommendedName>
        <fullName evidence="4">Transposase (Putative), gypsy type</fullName>
    </recommendedName>
</protein>
<comment type="caution">
    <text evidence="3">The sequence shown here is derived from an EMBL/GenBank/DDBJ whole genome shotgun (WGS) entry which is preliminary data.</text>
</comment>
<dbReference type="AlphaFoldDB" id="A0A6L2JN50"/>
<accession>A0A6L2JN50</accession>
<gene>
    <name evidence="3" type="ORF">Tci_010469</name>
</gene>
<keyword evidence="1" id="KW-0175">Coiled coil</keyword>
<evidence type="ECO:0000256" key="1">
    <source>
        <dbReference type="SAM" id="Coils"/>
    </source>
</evidence>
<feature type="coiled-coil region" evidence="1">
    <location>
        <begin position="193"/>
        <end position="220"/>
    </location>
</feature>
<evidence type="ECO:0000256" key="2">
    <source>
        <dbReference type="SAM" id="MobiDB-lite"/>
    </source>
</evidence>